<evidence type="ECO:0000256" key="6">
    <source>
        <dbReference type="ARBA" id="ARBA00023167"/>
    </source>
</evidence>
<dbReference type="Gene3D" id="3.40.640.10">
    <property type="entry name" value="Type I PLP-dependent aspartate aminotransferase-like (Major domain)"/>
    <property type="match status" value="1"/>
</dbReference>
<evidence type="ECO:0000256" key="14">
    <source>
        <dbReference type="RuleBase" id="RU362118"/>
    </source>
</evidence>
<comment type="similarity">
    <text evidence="2 14">Belongs to the trans-sulfuration enzymes family.</text>
</comment>
<dbReference type="FunFam" id="3.90.1150.10:FF:000013">
    <property type="entry name" value="Cystathionine beta-lyase"/>
    <property type="match status" value="1"/>
</dbReference>
<evidence type="ECO:0000256" key="9">
    <source>
        <dbReference type="ARBA" id="ARBA00047213"/>
    </source>
</evidence>
<evidence type="ECO:0000256" key="11">
    <source>
        <dbReference type="ARBA" id="ARBA00047625"/>
    </source>
</evidence>
<keyword evidence="7" id="KW-0456">Lyase</keyword>
<evidence type="ECO:0000256" key="12">
    <source>
        <dbReference type="ARBA" id="ARBA00072331"/>
    </source>
</evidence>
<evidence type="ECO:0000256" key="13">
    <source>
        <dbReference type="PIRSR" id="PIRSR001434-2"/>
    </source>
</evidence>
<keyword evidence="5 13" id="KW-0663">Pyridoxal phosphate</keyword>
<feature type="modified residue" description="N6-(pyridoxal phosphate)lysine" evidence="13">
    <location>
        <position position="205"/>
    </location>
</feature>
<name>A0A7D9CX43_DEKBR</name>
<evidence type="ECO:0000256" key="5">
    <source>
        <dbReference type="ARBA" id="ARBA00022898"/>
    </source>
</evidence>
<keyword evidence="16" id="KW-1185">Reference proteome</keyword>
<dbReference type="Gene3D" id="3.90.1150.10">
    <property type="entry name" value="Aspartate Aminotransferase, domain 1"/>
    <property type="match status" value="1"/>
</dbReference>
<dbReference type="GO" id="GO:0030170">
    <property type="term" value="F:pyridoxal phosphate binding"/>
    <property type="evidence" value="ECO:0007669"/>
    <property type="project" value="InterPro"/>
</dbReference>
<keyword evidence="6" id="KW-0486">Methionine biosynthesis</keyword>
<dbReference type="GO" id="GO:0047804">
    <property type="term" value="F:cysteine-S-conjugate beta-lyase activity"/>
    <property type="evidence" value="ECO:0007669"/>
    <property type="project" value="UniProtKB-EC"/>
</dbReference>
<dbReference type="NCBIfam" id="TIGR01329">
    <property type="entry name" value="cysta_beta_ly_E"/>
    <property type="match status" value="1"/>
</dbReference>
<dbReference type="Proteomes" id="UP000478008">
    <property type="component" value="Unassembled WGS sequence"/>
</dbReference>
<gene>
    <name evidence="15" type="primary">STR3</name>
    <name evidence="15" type="ORF">DEBR0S2_17744G</name>
</gene>
<dbReference type="SUPFAM" id="SSF53383">
    <property type="entry name" value="PLP-dependent transferases"/>
    <property type="match status" value="1"/>
</dbReference>
<reference evidence="15 16" key="1">
    <citation type="submission" date="2019-07" db="EMBL/GenBank/DDBJ databases">
        <authorList>
            <person name="Friedrich A."/>
            <person name="Schacherer J."/>
        </authorList>
    </citation>
    <scope>NUCLEOTIDE SEQUENCE [LARGE SCALE GENOMIC DNA]</scope>
</reference>
<dbReference type="InterPro" id="IPR006238">
    <property type="entry name" value="Cys_b_lyase_euk"/>
</dbReference>
<dbReference type="Pfam" id="PF01053">
    <property type="entry name" value="Cys_Met_Meta_PP"/>
    <property type="match status" value="1"/>
</dbReference>
<dbReference type="InterPro" id="IPR015424">
    <property type="entry name" value="PyrdxlP-dep_Trfase"/>
</dbReference>
<comment type="catalytic activity">
    <reaction evidence="10">
        <text>L,L-cystathionine + H2O = L-homocysteine + pyruvate + NH4(+)</text>
        <dbReference type="Rhea" id="RHEA:13965"/>
        <dbReference type="ChEBI" id="CHEBI:15361"/>
        <dbReference type="ChEBI" id="CHEBI:15377"/>
        <dbReference type="ChEBI" id="CHEBI:28938"/>
        <dbReference type="ChEBI" id="CHEBI:58161"/>
        <dbReference type="ChEBI" id="CHEBI:58199"/>
    </reaction>
</comment>
<protein>
    <recommendedName>
        <fullName evidence="12">Cystathionine beta-lyase</fullName>
        <ecNumber evidence="3">4.4.1.13</ecNumber>
    </recommendedName>
    <alternativeName>
        <fullName evidence="9">Cysteine-S-conjugate beta-lyase</fullName>
    </alternativeName>
</protein>
<dbReference type="PANTHER" id="PTHR11808:SF50">
    <property type="entry name" value="CYSTATHIONINE BETA-LYASE"/>
    <property type="match status" value="1"/>
</dbReference>
<dbReference type="InterPro" id="IPR015422">
    <property type="entry name" value="PyrdxlP-dep_Trfase_small"/>
</dbReference>
<dbReference type="GO" id="GO:0071266">
    <property type="term" value="P:'de novo' L-methionine biosynthetic process"/>
    <property type="evidence" value="ECO:0007669"/>
    <property type="project" value="InterPro"/>
</dbReference>
<evidence type="ECO:0000256" key="3">
    <source>
        <dbReference type="ARBA" id="ARBA00012224"/>
    </source>
</evidence>
<comment type="catalytic activity">
    <reaction evidence="11">
        <text>an S-substituted L-cysteine + H2O = a thiol + pyruvate + NH4(+)</text>
        <dbReference type="Rhea" id="RHEA:18121"/>
        <dbReference type="ChEBI" id="CHEBI:15361"/>
        <dbReference type="ChEBI" id="CHEBI:15377"/>
        <dbReference type="ChEBI" id="CHEBI:28938"/>
        <dbReference type="ChEBI" id="CHEBI:29256"/>
        <dbReference type="ChEBI" id="CHEBI:58717"/>
        <dbReference type="EC" id="4.4.1.13"/>
    </reaction>
</comment>
<dbReference type="InterPro" id="IPR000277">
    <property type="entry name" value="Cys/Met-Metab_PyrdxlP-dep_enz"/>
</dbReference>
<dbReference type="GO" id="GO:0005737">
    <property type="term" value="C:cytoplasm"/>
    <property type="evidence" value="ECO:0007669"/>
    <property type="project" value="TreeGrafter"/>
</dbReference>
<dbReference type="EC" id="4.4.1.13" evidence="3"/>
<sequence length="393" mass="43996">MSEENQNKLEYKLGTEVVRIEYEDKWGASVPPLYQSATFMAPDIEHMGMYDYTRSGNPTRTVLQRHLAKIIGCRQVWAVNSGMSCLDVIVRLLHPGDEVVSGDDLYGGTDRLLTYINNNAGIKVGHYDITDTELIKSKINKKTKMVILESPTNPLMKIVDVKTIAQYAHKINPDCIVVFDNTMMTPINMKPLKLGVDIHYESATKYLNGHHDVMGGIIATDSKELADKLYFVINSIGSGLAPFDSWLMLRGLKTLALRFERQQSNCIKVAQFLEDEGFVVHYPGLKSHPQYELHKSQTKGPGAVFSFETSDVKLSERIIHNVDIFHVTVSFGCVNSLISLPCKMSHASISPEVRKERGLKEDVIRICVGIEEPDDLIADLKQAIDAARKGIEN</sequence>
<evidence type="ECO:0000313" key="15">
    <source>
        <dbReference type="EMBL" id="VUG17851.1"/>
    </source>
</evidence>
<dbReference type="EMBL" id="CABFWN010000002">
    <property type="protein sequence ID" value="VUG17851.1"/>
    <property type="molecule type" value="Genomic_DNA"/>
</dbReference>
<dbReference type="InterPro" id="IPR015421">
    <property type="entry name" value="PyrdxlP-dep_Trfase_major"/>
</dbReference>
<comment type="cofactor">
    <cofactor evidence="1 14">
        <name>pyridoxal 5'-phosphate</name>
        <dbReference type="ChEBI" id="CHEBI:597326"/>
    </cofactor>
</comment>
<proteinExistence type="inferred from homology"/>
<organism evidence="15 16">
    <name type="scientific">Dekkera bruxellensis</name>
    <name type="common">Brettanomyces custersii</name>
    <dbReference type="NCBI Taxonomy" id="5007"/>
    <lineage>
        <taxon>Eukaryota</taxon>
        <taxon>Fungi</taxon>
        <taxon>Dikarya</taxon>
        <taxon>Ascomycota</taxon>
        <taxon>Saccharomycotina</taxon>
        <taxon>Pichiomycetes</taxon>
        <taxon>Pichiales</taxon>
        <taxon>Pichiaceae</taxon>
        <taxon>Brettanomyces</taxon>
    </lineage>
</organism>
<comment type="pathway">
    <text evidence="8">Amino-acid biosynthesis; L-methionine biosynthesis via de novo pathway; L-homocysteine from L-cystathionine: step 1/1.</text>
</comment>
<dbReference type="PIRSF" id="PIRSF001434">
    <property type="entry name" value="CGS"/>
    <property type="match status" value="1"/>
</dbReference>
<evidence type="ECO:0000256" key="8">
    <source>
        <dbReference type="ARBA" id="ARBA00046315"/>
    </source>
</evidence>
<dbReference type="PANTHER" id="PTHR11808">
    <property type="entry name" value="TRANS-SULFURATION ENZYME FAMILY MEMBER"/>
    <property type="match status" value="1"/>
</dbReference>
<keyword evidence="4" id="KW-0028">Amino-acid biosynthesis</keyword>
<evidence type="ECO:0000256" key="4">
    <source>
        <dbReference type="ARBA" id="ARBA00022605"/>
    </source>
</evidence>
<dbReference type="GO" id="GO:0019346">
    <property type="term" value="P:transsulfuration"/>
    <property type="evidence" value="ECO:0007669"/>
    <property type="project" value="InterPro"/>
</dbReference>
<evidence type="ECO:0000256" key="10">
    <source>
        <dbReference type="ARBA" id="ARBA00047517"/>
    </source>
</evidence>
<dbReference type="AlphaFoldDB" id="A0A7D9CX43"/>
<evidence type="ECO:0000256" key="1">
    <source>
        <dbReference type="ARBA" id="ARBA00001933"/>
    </source>
</evidence>
<dbReference type="PROSITE" id="PS00868">
    <property type="entry name" value="CYS_MET_METAB_PP"/>
    <property type="match status" value="1"/>
</dbReference>
<evidence type="ECO:0000313" key="16">
    <source>
        <dbReference type="Proteomes" id="UP000478008"/>
    </source>
</evidence>
<dbReference type="FunFam" id="3.40.640.10:FF:000009">
    <property type="entry name" value="Cystathionine gamma-synthase homolog"/>
    <property type="match status" value="1"/>
</dbReference>
<accession>A0A7D9CX43</accession>
<evidence type="ECO:0000256" key="7">
    <source>
        <dbReference type="ARBA" id="ARBA00023239"/>
    </source>
</evidence>
<dbReference type="InterPro" id="IPR054542">
    <property type="entry name" value="Cys_met_metab_PP"/>
</dbReference>
<evidence type="ECO:0000256" key="2">
    <source>
        <dbReference type="ARBA" id="ARBA00009077"/>
    </source>
</evidence>
<dbReference type="CDD" id="cd00614">
    <property type="entry name" value="CGS_like"/>
    <property type="match status" value="1"/>
</dbReference>